<keyword evidence="3" id="KW-1185">Reference proteome</keyword>
<dbReference type="Pfam" id="PF12937">
    <property type="entry name" value="F-box-like"/>
    <property type="match status" value="1"/>
</dbReference>
<comment type="caution">
    <text evidence="2">The sequence shown here is derived from an EMBL/GenBank/DDBJ whole genome shotgun (WGS) entry which is preliminary data.</text>
</comment>
<evidence type="ECO:0000313" key="3">
    <source>
        <dbReference type="Proteomes" id="UP001209540"/>
    </source>
</evidence>
<dbReference type="PROSITE" id="PS50181">
    <property type="entry name" value="FBOX"/>
    <property type="match status" value="1"/>
</dbReference>
<dbReference type="CDD" id="cd09917">
    <property type="entry name" value="F-box_SF"/>
    <property type="match status" value="1"/>
</dbReference>
<evidence type="ECO:0000259" key="1">
    <source>
        <dbReference type="PROSITE" id="PS50181"/>
    </source>
</evidence>
<name>A0AAD5JQY4_9FUNG</name>
<feature type="domain" description="F-box" evidence="1">
    <location>
        <begin position="2"/>
        <end position="50"/>
    </location>
</feature>
<accession>A0AAD5JQY4</accession>
<dbReference type="AlphaFoldDB" id="A0AAD5JQY4"/>
<dbReference type="Proteomes" id="UP001209540">
    <property type="component" value="Unassembled WGS sequence"/>
</dbReference>
<gene>
    <name evidence="2" type="ORF">BDA99DRAFT_220817</name>
</gene>
<reference evidence="2" key="1">
    <citation type="journal article" date="2022" name="IScience">
        <title>Evolution of zygomycete secretomes and the origins of terrestrial fungal ecologies.</title>
        <authorList>
            <person name="Chang Y."/>
            <person name="Wang Y."/>
            <person name="Mondo S."/>
            <person name="Ahrendt S."/>
            <person name="Andreopoulos W."/>
            <person name="Barry K."/>
            <person name="Beard J."/>
            <person name="Benny G.L."/>
            <person name="Blankenship S."/>
            <person name="Bonito G."/>
            <person name="Cuomo C."/>
            <person name="Desiro A."/>
            <person name="Gervers K.A."/>
            <person name="Hundley H."/>
            <person name="Kuo A."/>
            <person name="LaButti K."/>
            <person name="Lang B.F."/>
            <person name="Lipzen A."/>
            <person name="O'Donnell K."/>
            <person name="Pangilinan J."/>
            <person name="Reynolds N."/>
            <person name="Sandor L."/>
            <person name="Smith M.E."/>
            <person name="Tsang A."/>
            <person name="Grigoriev I.V."/>
            <person name="Stajich J.E."/>
            <person name="Spatafora J.W."/>
        </authorList>
    </citation>
    <scope>NUCLEOTIDE SEQUENCE</scope>
    <source>
        <strain evidence="2">RSA 2281</strain>
    </source>
</reference>
<sequence>MPDLFNYLPFDLISSILSYLHQVDCLEAMCVSHQWYEKMPNHATPLWTKIDFSNPWTKKNSRLLQCLGPHVHIVALSYKQWDRVFRSFQQYNVVPEALCKYSL</sequence>
<dbReference type="Gene3D" id="1.20.1280.50">
    <property type="match status" value="1"/>
</dbReference>
<proteinExistence type="predicted"/>
<protein>
    <recommendedName>
        <fullName evidence="1">F-box domain-containing protein</fullName>
    </recommendedName>
</protein>
<dbReference type="InterPro" id="IPR036047">
    <property type="entry name" value="F-box-like_dom_sf"/>
</dbReference>
<dbReference type="SUPFAM" id="SSF81383">
    <property type="entry name" value="F-box domain"/>
    <property type="match status" value="1"/>
</dbReference>
<reference evidence="2" key="2">
    <citation type="submission" date="2023-02" db="EMBL/GenBank/DDBJ databases">
        <authorList>
            <consortium name="DOE Joint Genome Institute"/>
            <person name="Mondo S.J."/>
            <person name="Chang Y."/>
            <person name="Wang Y."/>
            <person name="Ahrendt S."/>
            <person name="Andreopoulos W."/>
            <person name="Barry K."/>
            <person name="Beard J."/>
            <person name="Benny G.L."/>
            <person name="Blankenship S."/>
            <person name="Bonito G."/>
            <person name="Cuomo C."/>
            <person name="Desiro A."/>
            <person name="Gervers K.A."/>
            <person name="Hundley H."/>
            <person name="Kuo A."/>
            <person name="LaButti K."/>
            <person name="Lang B.F."/>
            <person name="Lipzen A."/>
            <person name="O'Donnell K."/>
            <person name="Pangilinan J."/>
            <person name="Reynolds N."/>
            <person name="Sandor L."/>
            <person name="Smith M.W."/>
            <person name="Tsang A."/>
            <person name="Grigoriev I.V."/>
            <person name="Stajich J.E."/>
            <person name="Spatafora J.W."/>
        </authorList>
    </citation>
    <scope>NUCLEOTIDE SEQUENCE</scope>
    <source>
        <strain evidence="2">RSA 2281</strain>
    </source>
</reference>
<evidence type="ECO:0000313" key="2">
    <source>
        <dbReference type="EMBL" id="KAI9249523.1"/>
    </source>
</evidence>
<dbReference type="EMBL" id="JAIXMP010000035">
    <property type="protein sequence ID" value="KAI9249523.1"/>
    <property type="molecule type" value="Genomic_DNA"/>
</dbReference>
<organism evidence="2 3">
    <name type="scientific">Phascolomyces articulosus</name>
    <dbReference type="NCBI Taxonomy" id="60185"/>
    <lineage>
        <taxon>Eukaryota</taxon>
        <taxon>Fungi</taxon>
        <taxon>Fungi incertae sedis</taxon>
        <taxon>Mucoromycota</taxon>
        <taxon>Mucoromycotina</taxon>
        <taxon>Mucoromycetes</taxon>
        <taxon>Mucorales</taxon>
        <taxon>Lichtheimiaceae</taxon>
        <taxon>Phascolomyces</taxon>
    </lineage>
</organism>
<dbReference type="InterPro" id="IPR001810">
    <property type="entry name" value="F-box_dom"/>
</dbReference>